<dbReference type="Pfam" id="PF22381">
    <property type="entry name" value="Staph_reg_Sar_Rot"/>
    <property type="match status" value="1"/>
</dbReference>
<evidence type="ECO:0000256" key="7">
    <source>
        <dbReference type="ARBA" id="ARBA00047207"/>
    </source>
</evidence>
<organism evidence="9 10">
    <name type="scientific">Pseudolactococcus plantarum</name>
    <dbReference type="NCBI Taxonomy" id="1365"/>
    <lineage>
        <taxon>Bacteria</taxon>
        <taxon>Bacillati</taxon>
        <taxon>Bacillota</taxon>
        <taxon>Bacilli</taxon>
        <taxon>Lactobacillales</taxon>
        <taxon>Streptococcaceae</taxon>
        <taxon>Pseudolactococcus</taxon>
    </lineage>
</organism>
<keyword evidence="10" id="KW-1185">Reference proteome</keyword>
<keyword evidence="2" id="KW-0805">Transcription regulation</keyword>
<evidence type="ECO:0000256" key="4">
    <source>
        <dbReference type="ARBA" id="ARBA00023163"/>
    </source>
</evidence>
<dbReference type="InterPro" id="IPR011991">
    <property type="entry name" value="ArsR-like_HTH"/>
</dbReference>
<comment type="subcellular location">
    <subcellularLocation>
        <location evidence="1">Cytoplasm</location>
    </subcellularLocation>
</comment>
<dbReference type="PANTHER" id="PTHR42756:SF1">
    <property type="entry name" value="TRANSCRIPTIONAL REPRESSOR OF EMRAB OPERON"/>
    <property type="match status" value="1"/>
</dbReference>
<dbReference type="InterPro" id="IPR000835">
    <property type="entry name" value="HTH_MarR-typ"/>
</dbReference>
<dbReference type="InterPro" id="IPR036390">
    <property type="entry name" value="WH_DNA-bd_sf"/>
</dbReference>
<sequence>MKTEDIINDLRDISNNPFFMFIGKLYEREDNGAMTLNLLAKEDEVTAGRISEVLDIKPSSVTQIIKKLSHVGIVERTKSDKDARVTYIKLTEAGQKMLNARQKMSFRLNQELFKDFSESELEVLSQGIDKLAKRLDSQLFYEKLTQEFSNEEHWQIFEKINARMGQARGRMMREFNHRGGESFDQYPMWGDHQGRRRLSRKQHHEDIDEDIV</sequence>
<dbReference type="PANTHER" id="PTHR42756">
    <property type="entry name" value="TRANSCRIPTIONAL REGULATOR, MARR"/>
    <property type="match status" value="1"/>
</dbReference>
<gene>
    <name evidence="9" type="ORF">RU87_GL000424</name>
</gene>
<dbReference type="CDD" id="cd00090">
    <property type="entry name" value="HTH_ARSR"/>
    <property type="match status" value="1"/>
</dbReference>
<dbReference type="SUPFAM" id="SSF46785">
    <property type="entry name" value="Winged helix' DNA-binding domain"/>
    <property type="match status" value="1"/>
</dbReference>
<evidence type="ECO:0000256" key="5">
    <source>
        <dbReference type="ARBA" id="ARBA00046337"/>
    </source>
</evidence>
<protein>
    <recommendedName>
        <fullName evidence="6">HTH-type transcriptional regulator SarZ</fullName>
    </recommendedName>
    <alternativeName>
        <fullName evidence="7">Staphylococcal accessory regulator Z</fullName>
    </alternativeName>
</protein>
<evidence type="ECO:0000256" key="2">
    <source>
        <dbReference type="ARBA" id="ARBA00023015"/>
    </source>
</evidence>
<dbReference type="GO" id="GO:0003700">
    <property type="term" value="F:DNA-binding transcription factor activity"/>
    <property type="evidence" value="ECO:0007669"/>
    <property type="project" value="InterPro"/>
</dbReference>
<comment type="caution">
    <text evidence="9">The sequence shown here is derived from an EMBL/GenBank/DDBJ whole genome shotgun (WGS) entry which is preliminary data.</text>
</comment>
<dbReference type="GO" id="GO:0003677">
    <property type="term" value="F:DNA binding"/>
    <property type="evidence" value="ECO:0007669"/>
    <property type="project" value="UniProtKB-KW"/>
</dbReference>
<dbReference type="OrthoDB" id="3242809at2"/>
<evidence type="ECO:0000259" key="8">
    <source>
        <dbReference type="PROSITE" id="PS50995"/>
    </source>
</evidence>
<dbReference type="Gene3D" id="1.10.10.10">
    <property type="entry name" value="Winged helix-like DNA-binding domain superfamily/Winged helix DNA-binding domain"/>
    <property type="match status" value="1"/>
</dbReference>
<comment type="similarity">
    <text evidence="5">Belongs to the SarZ family.</text>
</comment>
<dbReference type="SMART" id="SM00347">
    <property type="entry name" value="HTH_MARR"/>
    <property type="match status" value="1"/>
</dbReference>
<dbReference type="InterPro" id="IPR055166">
    <property type="entry name" value="Transc_reg_Sar_Rot_HTH"/>
</dbReference>
<evidence type="ECO:0000256" key="3">
    <source>
        <dbReference type="ARBA" id="ARBA00023125"/>
    </source>
</evidence>
<evidence type="ECO:0000313" key="10">
    <source>
        <dbReference type="Proteomes" id="UP000242246"/>
    </source>
</evidence>
<keyword evidence="4" id="KW-0804">Transcription</keyword>
<name>A0A2A5RWZ0_9LACT</name>
<accession>A0A2A5RWZ0</accession>
<dbReference type="InterPro" id="IPR036388">
    <property type="entry name" value="WH-like_DNA-bd_sf"/>
</dbReference>
<feature type="domain" description="HTH marR-type" evidence="8">
    <location>
        <begin position="1"/>
        <end position="133"/>
    </location>
</feature>
<dbReference type="AlphaFoldDB" id="A0A2A5RWZ0"/>
<keyword evidence="3" id="KW-0238">DNA-binding</keyword>
<dbReference type="Proteomes" id="UP000242246">
    <property type="component" value="Unassembled WGS sequence"/>
</dbReference>
<evidence type="ECO:0000256" key="1">
    <source>
        <dbReference type="ARBA" id="ARBA00004496"/>
    </source>
</evidence>
<evidence type="ECO:0000313" key="9">
    <source>
        <dbReference type="EMBL" id="PCS05714.1"/>
    </source>
</evidence>
<dbReference type="PRINTS" id="PR00598">
    <property type="entry name" value="HTHMARR"/>
</dbReference>
<evidence type="ECO:0000256" key="6">
    <source>
        <dbReference type="ARBA" id="ARBA00047188"/>
    </source>
</evidence>
<proteinExistence type="inferred from homology"/>
<dbReference type="STRING" id="1348632.GCA_001591745_01609"/>
<dbReference type="PROSITE" id="PS50995">
    <property type="entry name" value="HTH_MARR_2"/>
    <property type="match status" value="1"/>
</dbReference>
<reference evidence="9 10" key="1">
    <citation type="submission" date="2014-12" db="EMBL/GenBank/DDBJ databases">
        <title>Draft genome sequences of 10 type strains of Lactococcus.</title>
        <authorList>
            <person name="Sun Z."/>
            <person name="Zhong Z."/>
            <person name="Liu W."/>
            <person name="Zhang W."/>
            <person name="Zhang H."/>
        </authorList>
    </citation>
    <scope>NUCLEOTIDE SEQUENCE [LARGE SCALE GENOMIC DNA]</scope>
    <source>
        <strain evidence="9 10">DSM 20686</strain>
    </source>
</reference>
<dbReference type="EMBL" id="JXJX01000012">
    <property type="protein sequence ID" value="PCS05714.1"/>
    <property type="molecule type" value="Genomic_DNA"/>
</dbReference>
<dbReference type="RefSeq" id="WP_068164281.1">
    <property type="nucleotide sequence ID" value="NZ_JXJX01000012.1"/>
</dbReference>